<keyword evidence="3" id="KW-1185">Reference proteome</keyword>
<name>A0ABN0Z6U3_9ACTN</name>
<feature type="region of interest" description="Disordered" evidence="1">
    <location>
        <begin position="44"/>
        <end position="73"/>
    </location>
</feature>
<proteinExistence type="predicted"/>
<accession>A0ABN0Z6U3</accession>
<evidence type="ECO:0000313" key="3">
    <source>
        <dbReference type="Proteomes" id="UP001500879"/>
    </source>
</evidence>
<comment type="caution">
    <text evidence="2">The sequence shown here is derived from an EMBL/GenBank/DDBJ whole genome shotgun (WGS) entry which is preliminary data.</text>
</comment>
<reference evidence="2 3" key="1">
    <citation type="journal article" date="2019" name="Int. J. Syst. Evol. Microbiol.">
        <title>The Global Catalogue of Microorganisms (GCM) 10K type strain sequencing project: providing services to taxonomists for standard genome sequencing and annotation.</title>
        <authorList>
            <consortium name="The Broad Institute Genomics Platform"/>
            <consortium name="The Broad Institute Genome Sequencing Center for Infectious Disease"/>
            <person name="Wu L."/>
            <person name="Ma J."/>
        </authorList>
    </citation>
    <scope>NUCLEOTIDE SEQUENCE [LARGE SCALE GENOMIC DNA]</scope>
    <source>
        <strain evidence="2 3">JCM 4788</strain>
    </source>
</reference>
<evidence type="ECO:0000313" key="2">
    <source>
        <dbReference type="EMBL" id="GAA0435201.1"/>
    </source>
</evidence>
<protein>
    <submittedName>
        <fullName evidence="2">Uncharacterized protein</fullName>
    </submittedName>
</protein>
<gene>
    <name evidence="2" type="ORF">GCM10010357_65860</name>
</gene>
<feature type="compositionally biased region" description="Basic residues" evidence="1">
    <location>
        <begin position="63"/>
        <end position="73"/>
    </location>
</feature>
<dbReference type="Proteomes" id="UP001500879">
    <property type="component" value="Unassembled WGS sequence"/>
</dbReference>
<sequence>MTAQSSRPPDTSRLSVATAVVAGSSAAQSAARTARVTAMGARAHLYGDGEGDDDIGDLSRGAVRNRKHPGVAT</sequence>
<evidence type="ECO:0000256" key="1">
    <source>
        <dbReference type="SAM" id="MobiDB-lite"/>
    </source>
</evidence>
<organism evidence="2 3">
    <name type="scientific">Streptomyces luteireticuli</name>
    <dbReference type="NCBI Taxonomy" id="173858"/>
    <lineage>
        <taxon>Bacteria</taxon>
        <taxon>Bacillati</taxon>
        <taxon>Actinomycetota</taxon>
        <taxon>Actinomycetes</taxon>
        <taxon>Kitasatosporales</taxon>
        <taxon>Streptomycetaceae</taxon>
        <taxon>Streptomyces</taxon>
    </lineage>
</organism>
<dbReference type="EMBL" id="BAAABX010000081">
    <property type="protein sequence ID" value="GAA0435201.1"/>
    <property type="molecule type" value="Genomic_DNA"/>
</dbReference>